<dbReference type="HOGENOM" id="CLU_2537112_0_0_7"/>
<organism evidence="2 3">
    <name type="scientific">Desulfosudis oleivorans (strain DSM 6200 / JCM 39069 / Hxd3)</name>
    <name type="common">Desulfococcus oleovorans</name>
    <dbReference type="NCBI Taxonomy" id="96561"/>
    <lineage>
        <taxon>Bacteria</taxon>
        <taxon>Pseudomonadati</taxon>
        <taxon>Thermodesulfobacteriota</taxon>
        <taxon>Desulfobacteria</taxon>
        <taxon>Desulfobacterales</taxon>
        <taxon>Desulfosudaceae</taxon>
        <taxon>Desulfosudis</taxon>
    </lineage>
</organism>
<protein>
    <submittedName>
        <fullName evidence="2">Uncharacterized protein</fullName>
    </submittedName>
</protein>
<name>A8ZS61_DESOH</name>
<accession>A8ZS61</accession>
<gene>
    <name evidence="2" type="ordered locus">Dole_0269</name>
</gene>
<keyword evidence="1" id="KW-0812">Transmembrane</keyword>
<dbReference type="RefSeq" id="WP_012173698.1">
    <property type="nucleotide sequence ID" value="NC_009943.1"/>
</dbReference>
<keyword evidence="3" id="KW-1185">Reference proteome</keyword>
<proteinExistence type="predicted"/>
<evidence type="ECO:0000313" key="2">
    <source>
        <dbReference type="EMBL" id="ABW66079.1"/>
    </source>
</evidence>
<feature type="transmembrane region" description="Helical" evidence="1">
    <location>
        <begin position="63"/>
        <end position="81"/>
    </location>
</feature>
<dbReference type="STRING" id="96561.Dole_0269"/>
<evidence type="ECO:0000256" key="1">
    <source>
        <dbReference type="SAM" id="Phobius"/>
    </source>
</evidence>
<sequence length="83" mass="9552">MFGKRTSSGKGRGDEPVYRSYKQCPDCLARMPLNATRCPECNQRVGEIQADGKALKPTDWKSYIVTAILFALFYFFVRWAFFT</sequence>
<keyword evidence="1" id="KW-1133">Transmembrane helix</keyword>
<keyword evidence="1" id="KW-0472">Membrane</keyword>
<dbReference type="EMBL" id="CP000859">
    <property type="protein sequence ID" value="ABW66079.1"/>
    <property type="molecule type" value="Genomic_DNA"/>
</dbReference>
<dbReference type="AlphaFoldDB" id="A8ZS61"/>
<evidence type="ECO:0000313" key="3">
    <source>
        <dbReference type="Proteomes" id="UP000008561"/>
    </source>
</evidence>
<reference evidence="2 3" key="1">
    <citation type="submission" date="2007-10" db="EMBL/GenBank/DDBJ databases">
        <title>Complete sequence of Desulfococcus oleovorans Hxd3.</title>
        <authorList>
            <consortium name="US DOE Joint Genome Institute"/>
            <person name="Copeland A."/>
            <person name="Lucas S."/>
            <person name="Lapidus A."/>
            <person name="Barry K."/>
            <person name="Glavina del Rio T."/>
            <person name="Dalin E."/>
            <person name="Tice H."/>
            <person name="Pitluck S."/>
            <person name="Kiss H."/>
            <person name="Brettin T."/>
            <person name="Bruce D."/>
            <person name="Detter J.C."/>
            <person name="Han C."/>
            <person name="Schmutz J."/>
            <person name="Larimer F."/>
            <person name="Land M."/>
            <person name="Hauser L."/>
            <person name="Kyrpides N."/>
            <person name="Kim E."/>
            <person name="Wawrik B."/>
            <person name="Richardson P."/>
        </authorList>
    </citation>
    <scope>NUCLEOTIDE SEQUENCE [LARGE SCALE GENOMIC DNA]</scope>
    <source>
        <strain evidence="3">DSM 6200 / JCM 39069 / Hxd3</strain>
    </source>
</reference>
<dbReference type="OrthoDB" id="5421543at2"/>
<dbReference type="Proteomes" id="UP000008561">
    <property type="component" value="Chromosome"/>
</dbReference>
<dbReference type="eggNOG" id="ENOG502ZM9U">
    <property type="taxonomic scope" value="Bacteria"/>
</dbReference>
<dbReference type="KEGG" id="dol:Dole_0269"/>